<dbReference type="InterPro" id="IPR036388">
    <property type="entry name" value="WH-like_DNA-bd_sf"/>
</dbReference>
<dbReference type="Proteomes" id="UP001302349">
    <property type="component" value="Chromosome"/>
</dbReference>
<dbReference type="RefSeq" id="WP_317489028.1">
    <property type="nucleotide sequence ID" value="NZ_CP136051.1"/>
</dbReference>
<keyword evidence="2" id="KW-1185">Reference proteome</keyword>
<evidence type="ECO:0000313" key="1">
    <source>
        <dbReference type="EMBL" id="WOK06301.1"/>
    </source>
</evidence>
<proteinExistence type="predicted"/>
<reference evidence="1 2" key="1">
    <citation type="journal article" date="2023" name="Microbiol. Resour. Announc.">
        <title>Complete Genome Sequence of Imperialibacter roseus strain P4T.</title>
        <authorList>
            <person name="Tizabi D.R."/>
            <person name="Bachvaroff T."/>
            <person name="Hill R.T."/>
        </authorList>
    </citation>
    <scope>NUCLEOTIDE SEQUENCE [LARGE SCALE GENOMIC DNA]</scope>
    <source>
        <strain evidence="1 2">P4T</strain>
    </source>
</reference>
<sequence>MLEPLITSKTRLKLLLKFFSNSNTQSYLRSLADEFNESTNAVRVELNRLSDAGFLQSQTRGNTIVYQANKLHPLFPEITGIVSKYLGLDRLAEHVIDQLGDLQHAWVVGDYALGKDTGLIDLVLVGNVDRQYLETLIVKAEGLIHRKIRTLVLDSHELPLFEKELRLTQAIILFTR</sequence>
<organism evidence="1 2">
    <name type="scientific">Imperialibacter roseus</name>
    <dbReference type="NCBI Taxonomy" id="1324217"/>
    <lineage>
        <taxon>Bacteria</taxon>
        <taxon>Pseudomonadati</taxon>
        <taxon>Bacteroidota</taxon>
        <taxon>Cytophagia</taxon>
        <taxon>Cytophagales</taxon>
        <taxon>Flammeovirgaceae</taxon>
        <taxon>Imperialibacter</taxon>
    </lineage>
</organism>
<dbReference type="SUPFAM" id="SSF46785">
    <property type="entry name" value="Winged helix' DNA-binding domain"/>
    <property type="match status" value="1"/>
</dbReference>
<name>A0ABZ0INJ9_9BACT</name>
<dbReference type="Gene3D" id="1.10.10.10">
    <property type="entry name" value="Winged helix-like DNA-binding domain superfamily/Winged helix DNA-binding domain"/>
    <property type="match status" value="1"/>
</dbReference>
<protein>
    <submittedName>
        <fullName evidence="1">ArsR family transcriptional regulator</fullName>
    </submittedName>
</protein>
<dbReference type="InterPro" id="IPR036390">
    <property type="entry name" value="WH_DNA-bd_sf"/>
</dbReference>
<evidence type="ECO:0000313" key="2">
    <source>
        <dbReference type="Proteomes" id="UP001302349"/>
    </source>
</evidence>
<gene>
    <name evidence="1" type="ORF">RT717_24820</name>
</gene>
<dbReference type="EMBL" id="CP136051">
    <property type="protein sequence ID" value="WOK06301.1"/>
    <property type="molecule type" value="Genomic_DNA"/>
</dbReference>
<accession>A0ABZ0INJ9</accession>